<protein>
    <submittedName>
        <fullName evidence="1">Uncharacterized protein</fullName>
    </submittedName>
</protein>
<evidence type="ECO:0000313" key="2">
    <source>
        <dbReference type="Proteomes" id="UP001372338"/>
    </source>
</evidence>
<dbReference type="Proteomes" id="UP001372338">
    <property type="component" value="Unassembled WGS sequence"/>
</dbReference>
<dbReference type="EMBL" id="JAYWIO010000001">
    <property type="protein sequence ID" value="KAK7292100.1"/>
    <property type="molecule type" value="Genomic_DNA"/>
</dbReference>
<accession>A0AAN9PAZ2</accession>
<proteinExistence type="predicted"/>
<organism evidence="1 2">
    <name type="scientific">Crotalaria pallida</name>
    <name type="common">Smooth rattlebox</name>
    <name type="synonym">Crotalaria striata</name>
    <dbReference type="NCBI Taxonomy" id="3830"/>
    <lineage>
        <taxon>Eukaryota</taxon>
        <taxon>Viridiplantae</taxon>
        <taxon>Streptophyta</taxon>
        <taxon>Embryophyta</taxon>
        <taxon>Tracheophyta</taxon>
        <taxon>Spermatophyta</taxon>
        <taxon>Magnoliopsida</taxon>
        <taxon>eudicotyledons</taxon>
        <taxon>Gunneridae</taxon>
        <taxon>Pentapetalae</taxon>
        <taxon>rosids</taxon>
        <taxon>fabids</taxon>
        <taxon>Fabales</taxon>
        <taxon>Fabaceae</taxon>
        <taxon>Papilionoideae</taxon>
        <taxon>50 kb inversion clade</taxon>
        <taxon>genistoids sensu lato</taxon>
        <taxon>core genistoids</taxon>
        <taxon>Crotalarieae</taxon>
        <taxon>Crotalaria</taxon>
    </lineage>
</organism>
<keyword evidence="2" id="KW-1185">Reference proteome</keyword>
<comment type="caution">
    <text evidence="1">The sequence shown here is derived from an EMBL/GenBank/DDBJ whole genome shotgun (WGS) entry which is preliminary data.</text>
</comment>
<name>A0AAN9PAZ2_CROPI</name>
<evidence type="ECO:0000313" key="1">
    <source>
        <dbReference type="EMBL" id="KAK7292100.1"/>
    </source>
</evidence>
<reference evidence="1 2" key="1">
    <citation type="submission" date="2024-01" db="EMBL/GenBank/DDBJ databases">
        <title>The genomes of 5 underutilized Papilionoideae crops provide insights into root nodulation and disease resistanc.</title>
        <authorList>
            <person name="Yuan L."/>
        </authorList>
    </citation>
    <scope>NUCLEOTIDE SEQUENCE [LARGE SCALE GENOMIC DNA]</scope>
    <source>
        <strain evidence="1">ZHUSHIDOU_FW_LH</strain>
        <tissue evidence="1">Leaf</tissue>
    </source>
</reference>
<gene>
    <name evidence="1" type="ORF">RIF29_07795</name>
</gene>
<dbReference type="AlphaFoldDB" id="A0AAN9PAZ2"/>
<sequence length="102" mass="11310">MLNIFKFENSQKMCEDSSSNIVGNPPSETDLGDGVNEVEDVMECEEDVALNGDDQYRIDGMEDIGRLCNLAARNADDYKAVREKVLIEGTVSAFCAWLLVLD</sequence>